<keyword evidence="1" id="KW-0732">Signal</keyword>
<keyword evidence="3" id="KW-1185">Reference proteome</keyword>
<name>A0A1M7ZW93_9FLAO</name>
<dbReference type="EMBL" id="FRYK01000002">
    <property type="protein sequence ID" value="SHO73164.1"/>
    <property type="molecule type" value="Genomic_DNA"/>
</dbReference>
<gene>
    <name evidence="2" type="ORF">SAMN05443547_1515</name>
</gene>
<dbReference type="RefSeq" id="WP_073583028.1">
    <property type="nucleotide sequence ID" value="NZ_CBCSEA010000006.1"/>
</dbReference>
<dbReference type="Proteomes" id="UP000184611">
    <property type="component" value="Unassembled WGS sequence"/>
</dbReference>
<dbReference type="STRING" id="416016.SAMN05443547_1515"/>
<dbReference type="InterPro" id="IPR026341">
    <property type="entry name" value="T9SS_type_B"/>
</dbReference>
<reference evidence="3" key="1">
    <citation type="submission" date="2016-12" db="EMBL/GenBank/DDBJ databases">
        <authorList>
            <person name="Varghese N."/>
            <person name="Submissions S."/>
        </authorList>
    </citation>
    <scope>NUCLEOTIDE SEQUENCE [LARGE SCALE GENOMIC DNA]</scope>
    <source>
        <strain evidence="3">DSM 18830</strain>
    </source>
</reference>
<dbReference type="InterPro" id="IPR049804">
    <property type="entry name" value="Choice_anch_L"/>
</dbReference>
<dbReference type="AlphaFoldDB" id="A0A1M7ZW93"/>
<feature type="signal peptide" evidence="1">
    <location>
        <begin position="1"/>
        <end position="22"/>
    </location>
</feature>
<dbReference type="Pfam" id="PF13585">
    <property type="entry name" value="CHU_C"/>
    <property type="match status" value="1"/>
</dbReference>
<dbReference type="NCBIfam" id="TIGR04131">
    <property type="entry name" value="Bac_Flav_CTERM"/>
    <property type="match status" value="1"/>
</dbReference>
<evidence type="ECO:0000313" key="2">
    <source>
        <dbReference type="EMBL" id="SHO73164.1"/>
    </source>
</evidence>
<proteinExistence type="predicted"/>
<dbReference type="NCBIfam" id="NF038133">
    <property type="entry name" value="choice_anch_L"/>
    <property type="match status" value="1"/>
</dbReference>
<feature type="chain" id="PRO_5013314683" evidence="1">
    <location>
        <begin position="23"/>
        <end position="672"/>
    </location>
</feature>
<organism evidence="2 3">
    <name type="scientific">Flavobacterium cucumis</name>
    <dbReference type="NCBI Taxonomy" id="416016"/>
    <lineage>
        <taxon>Bacteria</taxon>
        <taxon>Pseudomonadati</taxon>
        <taxon>Bacteroidota</taxon>
        <taxon>Flavobacteriia</taxon>
        <taxon>Flavobacteriales</taxon>
        <taxon>Flavobacteriaceae</taxon>
        <taxon>Flavobacterium</taxon>
    </lineage>
</organism>
<evidence type="ECO:0000256" key="1">
    <source>
        <dbReference type="SAM" id="SignalP"/>
    </source>
</evidence>
<dbReference type="OrthoDB" id="9765926at2"/>
<protein>
    <submittedName>
        <fullName evidence="2">Gliding motility-associated C-terminal domain-containing protein</fullName>
    </submittedName>
</protein>
<evidence type="ECO:0000313" key="3">
    <source>
        <dbReference type="Proteomes" id="UP000184611"/>
    </source>
</evidence>
<sequence length="672" mass="73792">MKRLKNTFYSFLFLCGFFISFAQNITVDEGFTPQYLVNDILVNSSCANVLNVSVSGGNFASGEKSFGFFDATGTSFPFQNGIVLSTGKIVNAQGPNATLSDDGGNMGWDGDPDLNQALGLSNSFNATILEFDFVPLGNKISFDYIFSSEQYLLNPSSGQCNFTDGFVFLLRRNGDLNYQNLAVVPNTNIPVKVNTVRGAGTICPPANESYFDAFNDINHPTNFNGQTKVLTASSDVIPGETYHIKLVIADEGNHRFDSAIFLGGGSFNFGIDIGDDRLIATGNPLCPNETLTVDATQIGATSYQWFQDTNLILGATNPTFDITTAGDYLVEINYGASCQTTGTIKVEYAEALVLNQNSFTECDADNNQDGITTFNLDAIRGQLFTNLPANYIVSFFESQTSTSSLPSNYTNTNPDSETIYARIMNIQGCYTDFPINLTINTFDEILVDETVGLCENGIITLDAGSGFSTYLWNTNPPQFTQEISVTSGGTYEVILTNALNCSKTKTFTVETSSIAFIEEIIINDFQENNSATVQIATSSLGDYEFSLDGINYQDSNVFLNLQPGEYIVYVQDKKGCGISFESFYILDYPKFFTPNGDGYNDTWTIKNLDKRNLQNNIISVFDRYGKLLKQFVGLGEGWNGTFNGSALPATDYWFEMKLENGKSLKGHFALKR</sequence>
<accession>A0A1M7ZW93</accession>